<organism evidence="1 2">
    <name type="scientific">Catharanthus roseus</name>
    <name type="common">Madagascar periwinkle</name>
    <name type="synonym">Vinca rosea</name>
    <dbReference type="NCBI Taxonomy" id="4058"/>
    <lineage>
        <taxon>Eukaryota</taxon>
        <taxon>Viridiplantae</taxon>
        <taxon>Streptophyta</taxon>
        <taxon>Embryophyta</taxon>
        <taxon>Tracheophyta</taxon>
        <taxon>Spermatophyta</taxon>
        <taxon>Magnoliopsida</taxon>
        <taxon>eudicotyledons</taxon>
        <taxon>Gunneridae</taxon>
        <taxon>Pentapetalae</taxon>
        <taxon>asterids</taxon>
        <taxon>lamiids</taxon>
        <taxon>Gentianales</taxon>
        <taxon>Apocynaceae</taxon>
        <taxon>Rauvolfioideae</taxon>
        <taxon>Vinceae</taxon>
        <taxon>Catharanthinae</taxon>
        <taxon>Catharanthus</taxon>
    </lineage>
</organism>
<proteinExistence type="predicted"/>
<evidence type="ECO:0000313" key="2">
    <source>
        <dbReference type="Proteomes" id="UP001060085"/>
    </source>
</evidence>
<dbReference type="EMBL" id="CM044703">
    <property type="protein sequence ID" value="KAI5670515.1"/>
    <property type="molecule type" value="Genomic_DNA"/>
</dbReference>
<reference evidence="2" key="1">
    <citation type="journal article" date="2023" name="Nat. Plants">
        <title>Single-cell RNA sequencing provides a high-resolution roadmap for understanding the multicellular compartmentation of specialized metabolism.</title>
        <authorList>
            <person name="Sun S."/>
            <person name="Shen X."/>
            <person name="Li Y."/>
            <person name="Li Y."/>
            <person name="Wang S."/>
            <person name="Li R."/>
            <person name="Zhang H."/>
            <person name="Shen G."/>
            <person name="Guo B."/>
            <person name="Wei J."/>
            <person name="Xu J."/>
            <person name="St-Pierre B."/>
            <person name="Chen S."/>
            <person name="Sun C."/>
        </authorList>
    </citation>
    <scope>NUCLEOTIDE SEQUENCE [LARGE SCALE GENOMIC DNA]</scope>
</reference>
<dbReference type="Proteomes" id="UP001060085">
    <property type="component" value="Linkage Group LG03"/>
</dbReference>
<gene>
    <name evidence="1" type="ORF">M9H77_10879</name>
</gene>
<comment type="caution">
    <text evidence="1">The sequence shown here is derived from an EMBL/GenBank/DDBJ whole genome shotgun (WGS) entry which is preliminary data.</text>
</comment>
<accession>A0ACC0BD06</accession>
<protein>
    <submittedName>
        <fullName evidence="1">Uncharacterized protein</fullName>
    </submittedName>
</protein>
<name>A0ACC0BD06_CATRO</name>
<sequence length="254" mass="27977">MATRGRPRREKKRMDAAIETMKEEYGITDEELIKKVAAELLDVYGGGNEAWCFIEKYTYLELFEAIVRENERAITAGVDSVECGTGEIYALTDAAGPSSLVAEPGSLMLENAPAEKGSEEDANHLGKDWKDIGMDAVCLQNSGSNEDAAIGSQLLLLPPTPLTSNTPSRPETSPVLSPLAFIPSSPVAAITAPSRRRRPCYGWIESDEEEIDLIELTPAEEVRASTADSLELEYWLMGRKNNRRSRWDMRPGDP</sequence>
<keyword evidence="2" id="KW-1185">Reference proteome</keyword>
<evidence type="ECO:0000313" key="1">
    <source>
        <dbReference type="EMBL" id="KAI5670515.1"/>
    </source>
</evidence>